<protein>
    <submittedName>
        <fullName evidence="6">Ran-specific GTPase-activating protein 1, putative</fullName>
    </submittedName>
</protein>
<dbReference type="Pfam" id="PF03366">
    <property type="entry name" value="YEATS"/>
    <property type="match status" value="1"/>
</dbReference>
<keyword evidence="7" id="KW-1185">Reference proteome</keyword>
<dbReference type="OrthoDB" id="1741717at2759"/>
<evidence type="ECO:0000256" key="4">
    <source>
        <dbReference type="SAM" id="Phobius"/>
    </source>
</evidence>
<reference evidence="6 7" key="1">
    <citation type="journal article" date="2011" name="Genome Biol.">
        <title>Genome sequence of the insect pathogenic fungus Cordyceps militaris, a valued traditional Chinese medicine.</title>
        <authorList>
            <person name="Zheng P."/>
            <person name="Xia Y."/>
            <person name="Xiao G."/>
            <person name="Xiong C."/>
            <person name="Hu X."/>
            <person name="Zhang S."/>
            <person name="Zheng H."/>
            <person name="Huang Y."/>
            <person name="Zhou Y."/>
            <person name="Wang S."/>
            <person name="Zhao G.P."/>
            <person name="Liu X."/>
            <person name="St Leger R.J."/>
            <person name="Wang C."/>
        </authorList>
    </citation>
    <scope>NUCLEOTIDE SEQUENCE [LARGE SCALE GENOMIC DNA]</scope>
    <source>
        <strain evidence="6 7">CM01</strain>
    </source>
</reference>
<dbReference type="PROSITE" id="PS51037">
    <property type="entry name" value="YEATS"/>
    <property type="match status" value="1"/>
</dbReference>
<feature type="transmembrane region" description="Helical" evidence="4">
    <location>
        <begin position="208"/>
        <end position="227"/>
    </location>
</feature>
<dbReference type="InParanoid" id="G3JUN4"/>
<organism evidence="6 7">
    <name type="scientific">Cordyceps militaris (strain CM01)</name>
    <name type="common">Caterpillar fungus</name>
    <dbReference type="NCBI Taxonomy" id="983644"/>
    <lineage>
        <taxon>Eukaryota</taxon>
        <taxon>Fungi</taxon>
        <taxon>Dikarya</taxon>
        <taxon>Ascomycota</taxon>
        <taxon>Pezizomycotina</taxon>
        <taxon>Sordariomycetes</taxon>
        <taxon>Hypocreomycetidae</taxon>
        <taxon>Hypocreales</taxon>
        <taxon>Cordycipitaceae</taxon>
        <taxon>Cordyceps</taxon>
    </lineage>
</organism>
<evidence type="ECO:0000259" key="5">
    <source>
        <dbReference type="PROSITE" id="PS51037"/>
    </source>
</evidence>
<dbReference type="GeneID" id="18171459"/>
<sequence>MPGGPWVGAEKEQTRTKGEYLVPTGGKERKQKTRKVPRYLVVYRVGPLFRQKRSYNSIHVTSVPFASTSFPSPFITRFVAASHHTHRRPGGVCFFPCRACCGRTNEFTPRVAWLSSSSPILMYTLFIILAISMRLHWLGGLVASWRDSASASCQGSLPPPHFTMLYTACVSECHHPPSLRCIFPSWLEFIFIKETSSRKHHLLGLREAFCSLFVLFLPVGAALPAFLPGLDTHHPQRRLLSLNHRAITCFIPSYRSASLWQSRAIMAPRKGRAASTNPRPKKIPQPPQPPQPPKPERPLVLGPNDKQRKVKIVADQRVIDKPSPMVEFPMREWSLRLFLLDDEGNEHPGDVFTKVVYHLHPTFKNPVQTFTKSPFACTNEGWGEFEIGIDCYTTEKTKLAPIVHDLNFAETKYESVHTVVFKNPSQALQERLRETGPLPTDEDRPKKKSGLTGSKKSGQKYDYEKIAEALEKLEEEELLRVIQLINEHKGPNTYIRSDIDVDDLDEAGEFSIDLYTMPDLLTTKLWDHLSKKVHTTHEPGHGVDPYGSAKERQSE</sequence>
<dbReference type="InterPro" id="IPR055129">
    <property type="entry name" value="YEATS_dom"/>
</dbReference>
<keyword evidence="4" id="KW-0812">Transmembrane</keyword>
<dbReference type="PANTHER" id="PTHR23195">
    <property type="entry name" value="YEATS DOMAIN"/>
    <property type="match status" value="1"/>
</dbReference>
<keyword evidence="4" id="KW-1133">Transmembrane helix</keyword>
<dbReference type="GO" id="GO:0006355">
    <property type="term" value="P:regulation of DNA-templated transcription"/>
    <property type="evidence" value="ECO:0007669"/>
    <property type="project" value="InterPro"/>
</dbReference>
<dbReference type="InterPro" id="IPR005033">
    <property type="entry name" value="YEATS"/>
</dbReference>
<feature type="region of interest" description="Disordered" evidence="3">
    <location>
        <begin position="269"/>
        <end position="304"/>
    </location>
</feature>
<accession>G3JUN4</accession>
<feature type="region of interest" description="Disordered" evidence="3">
    <location>
        <begin position="535"/>
        <end position="555"/>
    </location>
</feature>
<dbReference type="KEGG" id="cmt:CCM_09456"/>
<dbReference type="HOGENOM" id="CLU_490899_0_0_1"/>
<gene>
    <name evidence="6" type="ORF">CCM_09456</name>
</gene>
<keyword evidence="4" id="KW-0472">Membrane</keyword>
<dbReference type="GO" id="GO:0000785">
    <property type="term" value="C:chromatin"/>
    <property type="evidence" value="ECO:0007669"/>
    <property type="project" value="UniProtKB-ARBA"/>
</dbReference>
<dbReference type="EMBL" id="JH126407">
    <property type="protein sequence ID" value="EGX87834.1"/>
    <property type="molecule type" value="Genomic_DNA"/>
</dbReference>
<evidence type="ECO:0000313" key="6">
    <source>
        <dbReference type="EMBL" id="EGX87834.1"/>
    </source>
</evidence>
<comment type="subcellular location">
    <subcellularLocation>
        <location evidence="2">Nucleus</location>
    </subcellularLocation>
</comment>
<dbReference type="Proteomes" id="UP000001610">
    <property type="component" value="Unassembled WGS sequence"/>
</dbReference>
<dbReference type="GO" id="GO:0005634">
    <property type="term" value="C:nucleus"/>
    <property type="evidence" value="ECO:0007669"/>
    <property type="project" value="UniProtKB-SubCell"/>
</dbReference>
<dbReference type="CDD" id="cd16905">
    <property type="entry name" value="YEATS_Taf14_like"/>
    <property type="match status" value="1"/>
</dbReference>
<evidence type="ECO:0000256" key="1">
    <source>
        <dbReference type="ARBA" id="ARBA00023242"/>
    </source>
</evidence>
<feature type="compositionally biased region" description="Pro residues" evidence="3">
    <location>
        <begin position="283"/>
        <end position="293"/>
    </location>
</feature>
<dbReference type="RefSeq" id="XP_006674653.1">
    <property type="nucleotide sequence ID" value="XM_006674590.1"/>
</dbReference>
<evidence type="ECO:0000313" key="7">
    <source>
        <dbReference type="Proteomes" id="UP000001610"/>
    </source>
</evidence>
<feature type="region of interest" description="Disordered" evidence="3">
    <location>
        <begin position="433"/>
        <end position="457"/>
    </location>
</feature>
<keyword evidence="1 2" id="KW-0539">Nucleus</keyword>
<dbReference type="VEuPathDB" id="FungiDB:CCM_09456"/>
<feature type="transmembrane region" description="Helical" evidence="4">
    <location>
        <begin position="111"/>
        <end position="131"/>
    </location>
</feature>
<evidence type="ECO:0000256" key="2">
    <source>
        <dbReference type="PROSITE-ProRule" id="PRU00376"/>
    </source>
</evidence>
<evidence type="ECO:0000256" key="3">
    <source>
        <dbReference type="SAM" id="MobiDB-lite"/>
    </source>
</evidence>
<dbReference type="InterPro" id="IPR038704">
    <property type="entry name" value="YEAST_sf"/>
</dbReference>
<dbReference type="Gene3D" id="2.60.40.1970">
    <property type="entry name" value="YEATS domain"/>
    <property type="match status" value="1"/>
</dbReference>
<dbReference type="STRING" id="983644.G3JUN4"/>
<dbReference type="eggNOG" id="KOG3149">
    <property type="taxonomic scope" value="Eukaryota"/>
</dbReference>
<proteinExistence type="predicted"/>
<dbReference type="AlphaFoldDB" id="G3JUN4"/>
<feature type="domain" description="YEATS" evidence="5">
    <location>
        <begin position="302"/>
        <end position="435"/>
    </location>
</feature>
<name>G3JUN4_CORMM</name>